<dbReference type="KEGG" id="rlc:K227x_27190"/>
<name>A0A517NB14_9BACT</name>
<gene>
    <name evidence="3" type="ORF">K227x_27190</name>
</gene>
<dbReference type="SUPFAM" id="SSF52540">
    <property type="entry name" value="P-loop containing nucleoside triphosphate hydrolases"/>
    <property type="match status" value="1"/>
</dbReference>
<accession>A0A517NB14</accession>
<dbReference type="InterPro" id="IPR027417">
    <property type="entry name" value="P-loop_NTPase"/>
</dbReference>
<sequence>MNPFISSSDSGGSQTGSSAGPSPHSAPSSASGNSGAPVGHLGQPGHEFLTRVRRATAHVLGDSPAGREVLELCDQHAEARRMILEDRSQGSTVIAVVGATGQGKSWLIRQLVRGSAAESAIRSGNNLDEATEKLVWVGPFPPADLDLRNEQFIHCSAAKMQSIGMPYLLVDAPGATDDRPAIAAVARRALSMAGVLLLMVRREQLRSETVAMLTEASEGTIVIPVVNAVRNDSMLDSDIDAFVARMRKAAPTSRVVSPVIIQDYDIGDQTEAAVGQAAAETVAERLQTEIGESWEGDRRRSTRLSAMDARFRSALNSVLGDRLPDLTAAVRRLNDEARKLPLEVAESLVGSGGSLQAAVRSRLRLSLLNDTAAFWFPYRTQLGILNLTHGAWDRVLMSLSGSLPSLVSAVWTSTKNLTSERDARDDVRDGLRKRSDAAVADRLGPLAIRFRDEVAALRDGKKHASSLTDEPSRGQVAYLSGIDTLQERSQRIFEDAVDRVSISRTPAILCGLIGTAIFWFLMAGPVIALYRGYFDASYATLRDLSGNLDSFPRPDFAMMLTSLILSVLPTALFAMIVLSVAQSRSRVRRAELQIRDHHHDAIEQLQRDGVLRLRWDEPLLADAEFLLSAGAADTETT</sequence>
<dbReference type="RefSeq" id="WP_246146767.1">
    <property type="nucleotide sequence ID" value="NZ_CP036525.1"/>
</dbReference>
<protein>
    <submittedName>
        <fullName evidence="3">Uncharacterized protein</fullName>
    </submittedName>
</protein>
<feature type="region of interest" description="Disordered" evidence="1">
    <location>
        <begin position="1"/>
        <end position="44"/>
    </location>
</feature>
<keyword evidence="2" id="KW-1133">Transmembrane helix</keyword>
<feature type="transmembrane region" description="Helical" evidence="2">
    <location>
        <begin position="556"/>
        <end position="581"/>
    </location>
</feature>
<dbReference type="Proteomes" id="UP000318538">
    <property type="component" value="Chromosome"/>
</dbReference>
<feature type="transmembrane region" description="Helical" evidence="2">
    <location>
        <begin position="507"/>
        <end position="530"/>
    </location>
</feature>
<dbReference type="AlphaFoldDB" id="A0A517NB14"/>
<evidence type="ECO:0000313" key="4">
    <source>
        <dbReference type="Proteomes" id="UP000318538"/>
    </source>
</evidence>
<evidence type="ECO:0000256" key="1">
    <source>
        <dbReference type="SAM" id="MobiDB-lite"/>
    </source>
</evidence>
<proteinExistence type="predicted"/>
<keyword evidence="2" id="KW-0472">Membrane</keyword>
<keyword evidence="2" id="KW-0812">Transmembrane</keyword>
<dbReference type="Gene3D" id="3.40.50.300">
    <property type="entry name" value="P-loop containing nucleotide triphosphate hydrolases"/>
    <property type="match status" value="1"/>
</dbReference>
<reference evidence="3 4" key="1">
    <citation type="submission" date="2019-02" db="EMBL/GenBank/DDBJ databases">
        <title>Deep-cultivation of Planctomycetes and their phenomic and genomic characterization uncovers novel biology.</title>
        <authorList>
            <person name="Wiegand S."/>
            <person name="Jogler M."/>
            <person name="Boedeker C."/>
            <person name="Pinto D."/>
            <person name="Vollmers J."/>
            <person name="Rivas-Marin E."/>
            <person name="Kohn T."/>
            <person name="Peeters S.H."/>
            <person name="Heuer A."/>
            <person name="Rast P."/>
            <person name="Oberbeckmann S."/>
            <person name="Bunk B."/>
            <person name="Jeske O."/>
            <person name="Meyerdierks A."/>
            <person name="Storesund J.E."/>
            <person name="Kallscheuer N."/>
            <person name="Luecker S."/>
            <person name="Lage O.M."/>
            <person name="Pohl T."/>
            <person name="Merkel B.J."/>
            <person name="Hornburger P."/>
            <person name="Mueller R.-W."/>
            <person name="Bruemmer F."/>
            <person name="Labrenz M."/>
            <person name="Spormann A.M."/>
            <person name="Op den Camp H."/>
            <person name="Overmann J."/>
            <person name="Amann R."/>
            <person name="Jetten M.S.M."/>
            <person name="Mascher T."/>
            <person name="Medema M.H."/>
            <person name="Devos D.P."/>
            <person name="Kaster A.-K."/>
            <person name="Ovreas L."/>
            <person name="Rohde M."/>
            <person name="Galperin M.Y."/>
            <person name="Jogler C."/>
        </authorList>
    </citation>
    <scope>NUCLEOTIDE SEQUENCE [LARGE SCALE GENOMIC DNA]</scope>
    <source>
        <strain evidence="3 4">K22_7</strain>
    </source>
</reference>
<keyword evidence="4" id="KW-1185">Reference proteome</keyword>
<evidence type="ECO:0000256" key="2">
    <source>
        <dbReference type="SAM" id="Phobius"/>
    </source>
</evidence>
<dbReference type="EMBL" id="CP036525">
    <property type="protein sequence ID" value="QDT04329.1"/>
    <property type="molecule type" value="Genomic_DNA"/>
</dbReference>
<organism evidence="3 4">
    <name type="scientific">Rubripirellula lacrimiformis</name>
    <dbReference type="NCBI Taxonomy" id="1930273"/>
    <lineage>
        <taxon>Bacteria</taxon>
        <taxon>Pseudomonadati</taxon>
        <taxon>Planctomycetota</taxon>
        <taxon>Planctomycetia</taxon>
        <taxon>Pirellulales</taxon>
        <taxon>Pirellulaceae</taxon>
        <taxon>Rubripirellula</taxon>
    </lineage>
</organism>
<feature type="compositionally biased region" description="Low complexity" evidence="1">
    <location>
        <begin position="1"/>
        <end position="37"/>
    </location>
</feature>
<evidence type="ECO:0000313" key="3">
    <source>
        <dbReference type="EMBL" id="QDT04329.1"/>
    </source>
</evidence>